<gene>
    <name evidence="1" type="ORF">SCTVLC_0379</name>
</gene>
<evidence type="ECO:0000313" key="1">
    <source>
        <dbReference type="EMBL" id="CDG47146.1"/>
    </source>
</evidence>
<reference evidence="1" key="2">
    <citation type="journal article" date="2014" name="Genome Biol. Evol.">
        <title>Settling down: the genome of Serratia symbiotica from the aphid Cinara tujafilina zooms in on the process of accommodation to a cooperative intracellular life.</title>
        <authorList>
            <person name="Manzano-Marin A."/>
            <person name="Latorre A."/>
        </authorList>
    </citation>
    <scope>NUCLEOTIDE SEQUENCE</scope>
    <source>
        <strain evidence="1">SCt-VLC</strain>
    </source>
</reference>
<proteinExistence type="predicted"/>
<accession>A0A068RC45</accession>
<dbReference type="EMBL" id="FR904231">
    <property type="protein sequence ID" value="CDG47146.1"/>
    <property type="molecule type" value="Genomic_DNA"/>
</dbReference>
<reference evidence="1" key="1">
    <citation type="submission" date="2013-06" db="EMBL/GenBank/DDBJ databases">
        <authorList>
            <person name="Mazano-Marin A."/>
        </authorList>
    </citation>
    <scope>NUCLEOTIDE SEQUENCE</scope>
    <source>
        <strain evidence="1">SCt-VLC</strain>
    </source>
</reference>
<organism evidence="1">
    <name type="scientific">Serratia symbiotica SCt-VLC</name>
    <dbReference type="NCBI Taxonomy" id="1347341"/>
    <lineage>
        <taxon>Bacteria</taxon>
        <taxon>Pseudomonadati</taxon>
        <taxon>Pseudomonadota</taxon>
        <taxon>Gammaproteobacteria</taxon>
        <taxon>Enterobacterales</taxon>
        <taxon>Yersiniaceae</taxon>
        <taxon>Serratia</taxon>
        <taxon>Serratia symbiotica</taxon>
    </lineage>
</organism>
<dbReference type="OrthoDB" id="9813763at2"/>
<name>A0A068RC45_9GAMM</name>
<dbReference type="AlphaFoldDB" id="A0A068RC45"/>
<protein>
    <submittedName>
        <fullName evidence="1">Uncharacterized protein</fullName>
    </submittedName>
</protein>
<sequence>MREVLSSADNALVRMVVGDADANKLPKSAVNMAFNAVSELAKSRNTQTRTVDSFRQTANTIADLNKQNREFWSNRKG</sequence>